<comment type="caution">
    <text evidence="9">The sequence shown here is derived from an EMBL/GenBank/DDBJ whole genome shotgun (WGS) entry which is preliminary data.</text>
</comment>
<accession>A0ABQ2D0D1</accession>
<evidence type="ECO:0000256" key="5">
    <source>
        <dbReference type="ARBA" id="ARBA00022748"/>
    </source>
</evidence>
<reference evidence="10" key="1">
    <citation type="journal article" date="2019" name="Int. J. Syst. Evol. Microbiol.">
        <title>The Global Catalogue of Microorganisms (GCM) 10K type strain sequencing project: providing services to taxonomists for standard genome sequencing and annotation.</title>
        <authorList>
            <consortium name="The Broad Institute Genomics Platform"/>
            <consortium name="The Broad Institute Genome Sequencing Center for Infectious Disease"/>
            <person name="Wu L."/>
            <person name="Ma J."/>
        </authorList>
    </citation>
    <scope>NUCLEOTIDE SEQUENCE [LARGE SCALE GENOMIC DNA]</scope>
    <source>
        <strain evidence="10">JCM 14370</strain>
    </source>
</reference>
<feature type="signal peptide" evidence="7">
    <location>
        <begin position="1"/>
        <end position="22"/>
    </location>
</feature>
<organism evidence="9 10">
    <name type="scientific">Deinococcus roseus</name>
    <dbReference type="NCBI Taxonomy" id="392414"/>
    <lineage>
        <taxon>Bacteria</taxon>
        <taxon>Thermotogati</taxon>
        <taxon>Deinococcota</taxon>
        <taxon>Deinococci</taxon>
        <taxon>Deinococcales</taxon>
        <taxon>Deinococcaceae</taxon>
        <taxon>Deinococcus</taxon>
    </lineage>
</organism>
<comment type="similarity">
    <text evidence="1 7">Belongs to the CcmH/CycL/Ccl2/NrfF family.</text>
</comment>
<evidence type="ECO:0000256" key="3">
    <source>
        <dbReference type="ARBA" id="ARBA00022723"/>
    </source>
</evidence>
<keyword evidence="10" id="KW-1185">Reference proteome</keyword>
<comment type="function">
    <text evidence="7">Possible subunit of a heme lyase.</text>
</comment>
<dbReference type="PANTHER" id="PTHR47870">
    <property type="entry name" value="CYTOCHROME C-TYPE BIOGENESIS PROTEIN CCMH"/>
    <property type="match status" value="1"/>
</dbReference>
<evidence type="ECO:0000313" key="9">
    <source>
        <dbReference type="EMBL" id="GGJ34231.1"/>
    </source>
</evidence>
<feature type="transmembrane region" description="Helical" evidence="7">
    <location>
        <begin position="114"/>
        <end position="135"/>
    </location>
</feature>
<dbReference type="Pfam" id="PF03918">
    <property type="entry name" value="CcmH"/>
    <property type="match status" value="1"/>
</dbReference>
<dbReference type="InterPro" id="IPR005616">
    <property type="entry name" value="CcmH/CycL/Ccl2/NrfF_N"/>
</dbReference>
<dbReference type="Gene3D" id="1.10.8.640">
    <property type="entry name" value="Cytochrome C biogenesis protein"/>
    <property type="match status" value="1"/>
</dbReference>
<keyword evidence="4 7" id="KW-0732">Signal</keyword>
<dbReference type="PANTHER" id="PTHR47870:SF1">
    <property type="entry name" value="CYTOCHROME C-TYPE BIOGENESIS PROTEIN CCMH"/>
    <property type="match status" value="1"/>
</dbReference>
<keyword evidence="3 7" id="KW-0479">Metal-binding</keyword>
<gene>
    <name evidence="9" type="ORF">GCM10008938_20510</name>
</gene>
<keyword evidence="2 7" id="KW-0349">Heme</keyword>
<feature type="chain" id="PRO_5045001016" description="Cytochrome c-type biogenesis protein" evidence="7">
    <location>
        <begin position="23"/>
        <end position="161"/>
    </location>
</feature>
<dbReference type="Proteomes" id="UP000632222">
    <property type="component" value="Unassembled WGS sequence"/>
</dbReference>
<dbReference type="RefSeq" id="WP_189002597.1">
    <property type="nucleotide sequence ID" value="NZ_BMOD01000006.1"/>
</dbReference>
<sequence length="161" mass="17711">MKSLFSPLLLCLVLLFGLVAHAEAPTQNAVNVTETVALTSQQEQLARSIAGEIKCPVCRGESILTSSNDLSRQIYLDIQTQVKNGADRDQVVGYMVSRYGETILLNPPKKGINWLLWLAPVAVLLLSGWALLGYLRNASRTPEVSSEDLERVSQYLQGKKP</sequence>
<proteinExistence type="inferred from homology"/>
<dbReference type="EMBL" id="BMOD01000006">
    <property type="protein sequence ID" value="GGJ34231.1"/>
    <property type="molecule type" value="Genomic_DNA"/>
</dbReference>
<protein>
    <recommendedName>
        <fullName evidence="7">Cytochrome c-type biogenesis protein</fullName>
    </recommendedName>
</protein>
<keyword evidence="7" id="KW-0812">Transmembrane</keyword>
<evidence type="ECO:0000256" key="6">
    <source>
        <dbReference type="ARBA" id="ARBA00023004"/>
    </source>
</evidence>
<dbReference type="InterPro" id="IPR038297">
    <property type="entry name" value="CcmH/CycL/NrfF/Ccl2_sf"/>
</dbReference>
<keyword evidence="5" id="KW-0201">Cytochrome c-type biogenesis</keyword>
<keyword evidence="7" id="KW-0472">Membrane</keyword>
<evidence type="ECO:0000259" key="8">
    <source>
        <dbReference type="Pfam" id="PF03918"/>
    </source>
</evidence>
<name>A0ABQ2D0D1_9DEIO</name>
<evidence type="ECO:0000256" key="2">
    <source>
        <dbReference type="ARBA" id="ARBA00022617"/>
    </source>
</evidence>
<evidence type="ECO:0000313" key="10">
    <source>
        <dbReference type="Proteomes" id="UP000632222"/>
    </source>
</evidence>
<keyword evidence="6 7" id="KW-0408">Iron</keyword>
<feature type="domain" description="CcmH/CycL/Ccl2/NrfF N-terminal" evidence="8">
    <location>
        <begin position="29"/>
        <end position="154"/>
    </location>
</feature>
<evidence type="ECO:0000256" key="7">
    <source>
        <dbReference type="RuleBase" id="RU364112"/>
    </source>
</evidence>
<keyword evidence="7" id="KW-1133">Transmembrane helix</keyword>
<dbReference type="InterPro" id="IPR051263">
    <property type="entry name" value="C-type_cytochrome_biogenesis"/>
</dbReference>
<evidence type="ECO:0000256" key="1">
    <source>
        <dbReference type="ARBA" id="ARBA00010342"/>
    </source>
</evidence>
<dbReference type="CDD" id="cd16378">
    <property type="entry name" value="CcmH_N"/>
    <property type="match status" value="1"/>
</dbReference>
<evidence type="ECO:0000256" key="4">
    <source>
        <dbReference type="ARBA" id="ARBA00022729"/>
    </source>
</evidence>